<evidence type="ECO:0000256" key="4">
    <source>
        <dbReference type="ARBA" id="ARBA00023242"/>
    </source>
</evidence>
<dbReference type="EMBL" id="CAMPGE010022480">
    <property type="protein sequence ID" value="CAI2380516.1"/>
    <property type="molecule type" value="Genomic_DNA"/>
</dbReference>
<evidence type="ECO:0000256" key="2">
    <source>
        <dbReference type="ARBA" id="ARBA00023125"/>
    </source>
</evidence>
<dbReference type="InterPro" id="IPR006447">
    <property type="entry name" value="Myb_dom_plants"/>
</dbReference>
<proteinExistence type="predicted"/>
<dbReference type="InterPro" id="IPR017930">
    <property type="entry name" value="Myb_dom"/>
</dbReference>
<keyword evidence="4" id="KW-0539">Nucleus</keyword>
<dbReference type="Proteomes" id="UP001295684">
    <property type="component" value="Unassembled WGS sequence"/>
</dbReference>
<evidence type="ECO:0000259" key="7">
    <source>
        <dbReference type="PROSITE" id="PS51294"/>
    </source>
</evidence>
<feature type="domain" description="SANT" evidence="6">
    <location>
        <begin position="42"/>
        <end position="88"/>
    </location>
</feature>
<dbReference type="SUPFAM" id="SSF46689">
    <property type="entry name" value="Homeodomain-like"/>
    <property type="match status" value="1"/>
</dbReference>
<organism evidence="8 9">
    <name type="scientific">Euplotes crassus</name>
    <dbReference type="NCBI Taxonomy" id="5936"/>
    <lineage>
        <taxon>Eukaryota</taxon>
        <taxon>Sar</taxon>
        <taxon>Alveolata</taxon>
        <taxon>Ciliophora</taxon>
        <taxon>Intramacronucleata</taxon>
        <taxon>Spirotrichea</taxon>
        <taxon>Hypotrichia</taxon>
        <taxon>Euplotida</taxon>
        <taxon>Euplotidae</taxon>
        <taxon>Moneuplotes</taxon>
    </lineage>
</organism>
<dbReference type="InterPro" id="IPR009057">
    <property type="entry name" value="Homeodomain-like_sf"/>
</dbReference>
<dbReference type="PROSITE" id="PS51293">
    <property type="entry name" value="SANT"/>
    <property type="match status" value="1"/>
</dbReference>
<evidence type="ECO:0000259" key="5">
    <source>
        <dbReference type="PROSITE" id="PS50090"/>
    </source>
</evidence>
<evidence type="ECO:0000256" key="3">
    <source>
        <dbReference type="ARBA" id="ARBA00023163"/>
    </source>
</evidence>
<dbReference type="InterPro" id="IPR017884">
    <property type="entry name" value="SANT_dom"/>
</dbReference>
<dbReference type="CDD" id="cd00167">
    <property type="entry name" value="SANT"/>
    <property type="match status" value="1"/>
</dbReference>
<evidence type="ECO:0000259" key="6">
    <source>
        <dbReference type="PROSITE" id="PS51293"/>
    </source>
</evidence>
<feature type="domain" description="HTH myb-type" evidence="7">
    <location>
        <begin position="34"/>
        <end position="88"/>
    </location>
</feature>
<keyword evidence="3" id="KW-0804">Transcription</keyword>
<gene>
    <name evidence="8" type="ORF">ECRASSUSDP1_LOCUS21952</name>
</gene>
<dbReference type="GO" id="GO:0003677">
    <property type="term" value="F:DNA binding"/>
    <property type="evidence" value="ECO:0007669"/>
    <property type="project" value="UniProtKB-KW"/>
</dbReference>
<evidence type="ECO:0000313" key="8">
    <source>
        <dbReference type="EMBL" id="CAI2380516.1"/>
    </source>
</evidence>
<sequence>MNIFDHMVIRIRNLVLEDIMDTDKYELKKMFSWSKNYNNGPWTNEEHALFIKCLKEHGKDWPKLKEMIPTRTRTQIKSHCRRYFSQVKKHFNVQDPMEYILNNPCENPRIYKRDRYGSQDKEKDCRKDPKEAIFVEKSMTDSNKEFKKTHNNASKFDGKHEKFKLLNKRSLKSLLKASEDSEIGTDKMMTYEQVESPSRQEMGGLRSINKDKREFTLYQSNQSSQKYFPSEYPNYSYSPDKSLLVKNSQTEVSGNLKSSKATWPAKPAQYLDSFVHPEQDLNLSINFIIESNLSSYCLCQFSNLGTHTNQRSYSNLSSYNHSDTKIVDEKQALLQREQLSTKEVELLLPYFCLCDQ</sequence>
<dbReference type="Gene3D" id="1.10.10.60">
    <property type="entry name" value="Homeodomain-like"/>
    <property type="match status" value="1"/>
</dbReference>
<comment type="caution">
    <text evidence="8">The sequence shown here is derived from an EMBL/GenBank/DDBJ whole genome shotgun (WGS) entry which is preliminary data.</text>
</comment>
<dbReference type="PROSITE" id="PS51294">
    <property type="entry name" value="HTH_MYB"/>
    <property type="match status" value="1"/>
</dbReference>
<dbReference type="PROSITE" id="PS50090">
    <property type="entry name" value="MYB_LIKE"/>
    <property type="match status" value="1"/>
</dbReference>
<dbReference type="PANTHER" id="PTHR12802">
    <property type="entry name" value="SWI/SNF COMPLEX-RELATED"/>
    <property type="match status" value="1"/>
</dbReference>
<evidence type="ECO:0000256" key="1">
    <source>
        <dbReference type="ARBA" id="ARBA00023015"/>
    </source>
</evidence>
<protein>
    <submittedName>
        <fullName evidence="8">Uncharacterized protein</fullName>
    </submittedName>
</protein>
<dbReference type="SMART" id="SM00717">
    <property type="entry name" value="SANT"/>
    <property type="match status" value="1"/>
</dbReference>
<dbReference type="NCBIfam" id="TIGR01557">
    <property type="entry name" value="myb_SHAQKYF"/>
    <property type="match status" value="1"/>
</dbReference>
<reference evidence="8" key="1">
    <citation type="submission" date="2023-07" db="EMBL/GenBank/DDBJ databases">
        <authorList>
            <consortium name="AG Swart"/>
            <person name="Singh M."/>
            <person name="Singh A."/>
            <person name="Seah K."/>
            <person name="Emmerich C."/>
        </authorList>
    </citation>
    <scope>NUCLEOTIDE SEQUENCE</scope>
    <source>
        <strain evidence="8">DP1</strain>
    </source>
</reference>
<evidence type="ECO:0000313" key="9">
    <source>
        <dbReference type="Proteomes" id="UP001295684"/>
    </source>
</evidence>
<keyword evidence="9" id="KW-1185">Reference proteome</keyword>
<dbReference type="AlphaFoldDB" id="A0AAD1XWC2"/>
<accession>A0AAD1XWC2</accession>
<keyword evidence="1" id="KW-0805">Transcription regulation</keyword>
<name>A0AAD1XWC2_EUPCR</name>
<keyword evidence="2" id="KW-0238">DNA-binding</keyword>
<dbReference type="Pfam" id="PF00249">
    <property type="entry name" value="Myb_DNA-binding"/>
    <property type="match status" value="1"/>
</dbReference>
<feature type="domain" description="Myb-like" evidence="5">
    <location>
        <begin position="34"/>
        <end position="84"/>
    </location>
</feature>
<dbReference type="InterPro" id="IPR001005">
    <property type="entry name" value="SANT/Myb"/>
</dbReference>